<keyword evidence="2 5" id="KW-0645">Protease</keyword>
<gene>
    <name evidence="7" type="ORF">MAXJ12_20795</name>
</gene>
<protein>
    <submittedName>
        <fullName evidence="7">Peptidase S8/S53 subtilisin kexin sedolisin</fullName>
    </submittedName>
</protein>
<dbReference type="PANTHER" id="PTHR43806:SF11">
    <property type="entry name" value="CEREVISIN-RELATED"/>
    <property type="match status" value="1"/>
</dbReference>
<dbReference type="Gene3D" id="3.40.50.200">
    <property type="entry name" value="Peptidase S8/S53 domain"/>
    <property type="match status" value="1"/>
</dbReference>
<keyword evidence="8" id="KW-1185">Reference proteome</keyword>
<dbReference type="InterPro" id="IPR015500">
    <property type="entry name" value="Peptidase_S8_subtilisin-rel"/>
</dbReference>
<feature type="active site" description="Charge relay system" evidence="5">
    <location>
        <position position="382"/>
    </location>
</feature>
<evidence type="ECO:0000259" key="6">
    <source>
        <dbReference type="Pfam" id="PF00082"/>
    </source>
</evidence>
<accession>H0HVF2</accession>
<evidence type="ECO:0000256" key="2">
    <source>
        <dbReference type="ARBA" id="ARBA00022670"/>
    </source>
</evidence>
<organism evidence="7 8">
    <name type="scientific">Mesorhizobium alhagi CCNWXJ12-2</name>
    <dbReference type="NCBI Taxonomy" id="1107882"/>
    <lineage>
        <taxon>Bacteria</taxon>
        <taxon>Pseudomonadati</taxon>
        <taxon>Pseudomonadota</taxon>
        <taxon>Alphaproteobacteria</taxon>
        <taxon>Hyphomicrobiales</taxon>
        <taxon>Phyllobacteriaceae</taxon>
        <taxon>Allomesorhizobium</taxon>
    </lineage>
</organism>
<evidence type="ECO:0000256" key="4">
    <source>
        <dbReference type="ARBA" id="ARBA00022825"/>
    </source>
</evidence>
<evidence type="ECO:0000256" key="5">
    <source>
        <dbReference type="PROSITE-ProRule" id="PRU01240"/>
    </source>
</evidence>
<dbReference type="EMBL" id="AHAM01000172">
    <property type="protein sequence ID" value="EHK55300.1"/>
    <property type="molecule type" value="Genomic_DNA"/>
</dbReference>
<keyword evidence="4 5" id="KW-0720">Serine protease</keyword>
<dbReference type="PANTHER" id="PTHR43806">
    <property type="entry name" value="PEPTIDASE S8"/>
    <property type="match status" value="1"/>
</dbReference>
<dbReference type="GO" id="GO:0004252">
    <property type="term" value="F:serine-type endopeptidase activity"/>
    <property type="evidence" value="ECO:0007669"/>
    <property type="project" value="UniProtKB-UniRule"/>
</dbReference>
<dbReference type="AlphaFoldDB" id="H0HVF2"/>
<dbReference type="PROSITE" id="PS51892">
    <property type="entry name" value="SUBTILASE"/>
    <property type="match status" value="1"/>
</dbReference>
<name>H0HVF2_9HYPH</name>
<dbReference type="Proteomes" id="UP000003250">
    <property type="component" value="Unassembled WGS sequence"/>
</dbReference>
<dbReference type="SUPFAM" id="SSF52743">
    <property type="entry name" value="Subtilisin-like"/>
    <property type="match status" value="1"/>
</dbReference>
<keyword evidence="3 5" id="KW-0378">Hydrolase</keyword>
<sequence>MNNIAASPPPQPTGNMLVMFQPNRKPKEIERLISNAVGAKVVHSRDFHAAGPDVAEAFAEAGALSLDRLGIVVIKAPEGDGISVAATMLRARKEVVEVRPEFWMHVLAGWDERYAAWVRDGLSLLADPALRALLPPGGIAAPSFVPVAEQISATWGLTATGVDRSTFSGAGIKLAVLDTGLDLLHPDFAGRSIVSASFVPGEDVQDVQGHGTHVIGTACGPLAPAEQVRYGVAYEAEIHVGKVLNNAGSGTERWILAGIEWAVESKCEIISLSLGRAVQPGEPPDPFYERAGEYALENGSLIIAAAGNESWRQYNSIRPVTSPANAASIMAVAAVDAKMKVANFSCGGINPAGGEVNVAGPGVDVLSSVPVPRNYDRFSGTSMATPHVAGIAALLAQSDKSLRGKALWTALERGARNIGHPARDVGSGLVMAPGTAVSMDLQAAQPI</sequence>
<dbReference type="PRINTS" id="PR00723">
    <property type="entry name" value="SUBTILISIN"/>
</dbReference>
<comment type="similarity">
    <text evidence="1 5">Belongs to the peptidase S8 family.</text>
</comment>
<evidence type="ECO:0000313" key="7">
    <source>
        <dbReference type="EMBL" id="EHK55300.1"/>
    </source>
</evidence>
<evidence type="ECO:0000256" key="1">
    <source>
        <dbReference type="ARBA" id="ARBA00011073"/>
    </source>
</evidence>
<dbReference type="InterPro" id="IPR036852">
    <property type="entry name" value="Peptidase_S8/S53_dom_sf"/>
</dbReference>
<feature type="active site" description="Charge relay system" evidence="5">
    <location>
        <position position="178"/>
    </location>
</feature>
<dbReference type="InterPro" id="IPR023828">
    <property type="entry name" value="Peptidase_S8_Ser-AS"/>
</dbReference>
<evidence type="ECO:0000313" key="8">
    <source>
        <dbReference type="Proteomes" id="UP000003250"/>
    </source>
</evidence>
<dbReference type="PATRIC" id="fig|1107882.3.peg.4061"/>
<dbReference type="RefSeq" id="WP_008837760.1">
    <property type="nucleotide sequence ID" value="NZ_AHAM01000172.1"/>
</dbReference>
<feature type="domain" description="Peptidase S8/S53" evidence="6">
    <location>
        <begin position="169"/>
        <end position="428"/>
    </location>
</feature>
<evidence type="ECO:0000256" key="3">
    <source>
        <dbReference type="ARBA" id="ARBA00022801"/>
    </source>
</evidence>
<dbReference type="PROSITE" id="PS00138">
    <property type="entry name" value="SUBTILASE_SER"/>
    <property type="match status" value="1"/>
</dbReference>
<dbReference type="InterPro" id="IPR000209">
    <property type="entry name" value="Peptidase_S8/S53_dom"/>
</dbReference>
<reference evidence="7 8" key="1">
    <citation type="journal article" date="2012" name="J. Bacteriol.">
        <title>Draft Genome Sequence of Mesorhizobium alhagi CCNWXJ12-2T, a Novel Salt-Resistant Species Isolated from the Desert of Northwestern China.</title>
        <authorList>
            <person name="Zhou M."/>
            <person name="Chen W."/>
            <person name="Chen H."/>
            <person name="Wei G."/>
        </authorList>
    </citation>
    <scope>NUCLEOTIDE SEQUENCE [LARGE SCALE GENOMIC DNA]</scope>
    <source>
        <strain evidence="7 8">CCNWXJ12-2</strain>
    </source>
</reference>
<proteinExistence type="inferred from homology"/>
<feature type="active site" description="Charge relay system" evidence="5">
    <location>
        <position position="210"/>
    </location>
</feature>
<dbReference type="GO" id="GO:0006508">
    <property type="term" value="P:proteolysis"/>
    <property type="evidence" value="ECO:0007669"/>
    <property type="project" value="UniProtKB-KW"/>
</dbReference>
<dbReference type="InterPro" id="IPR050131">
    <property type="entry name" value="Peptidase_S8_subtilisin-like"/>
</dbReference>
<dbReference type="Pfam" id="PF00082">
    <property type="entry name" value="Peptidase_S8"/>
    <property type="match status" value="1"/>
</dbReference>